<dbReference type="NCBIfam" id="TIGR00466">
    <property type="entry name" value="kdsB"/>
    <property type="match status" value="1"/>
</dbReference>
<dbReference type="SUPFAM" id="SSF53448">
    <property type="entry name" value="Nucleotide-diphospho-sugar transferases"/>
    <property type="match status" value="1"/>
</dbReference>
<dbReference type="NCBIfam" id="NF003952">
    <property type="entry name" value="PRK05450.1-5"/>
    <property type="match status" value="1"/>
</dbReference>
<dbReference type="InterPro" id="IPR029044">
    <property type="entry name" value="Nucleotide-diphossugar_trans"/>
</dbReference>
<keyword evidence="4 5" id="KW-0448">Lipopolysaccharide biosynthesis</keyword>
<dbReference type="UniPathway" id="UPA00358">
    <property type="reaction ID" value="UER00476"/>
</dbReference>
<reference evidence="6 7" key="1">
    <citation type="submission" date="2013-09" db="EMBL/GenBank/DDBJ databases">
        <title>Whole genome shotgun sequence of Vibrio azureus NBRC 104587.</title>
        <authorList>
            <person name="Isaki S."/>
            <person name="Hosoyama A."/>
            <person name="Numata M."/>
            <person name="Hashimoto M."/>
            <person name="Hosoyama Y."/>
            <person name="Tsuchikane K."/>
            <person name="Noguchi M."/>
            <person name="Hirakata S."/>
            <person name="Ichikawa N."/>
            <person name="Ohji S."/>
            <person name="Yamazoe A."/>
            <person name="Fujita N."/>
        </authorList>
    </citation>
    <scope>NUCLEOTIDE SEQUENCE [LARGE SCALE GENOMIC DNA]</scope>
    <source>
        <strain evidence="6 7">NBRC 104587</strain>
    </source>
</reference>
<dbReference type="PANTHER" id="PTHR42866:SF2">
    <property type="entry name" value="3-DEOXY-MANNO-OCTULOSONATE CYTIDYLYLTRANSFERASE, MITOCHONDRIAL"/>
    <property type="match status" value="1"/>
</dbReference>
<evidence type="ECO:0000256" key="4">
    <source>
        <dbReference type="ARBA" id="ARBA00022985"/>
    </source>
</evidence>
<organism evidence="6 7">
    <name type="scientific">Vibrio azureus NBRC 104587</name>
    <dbReference type="NCBI Taxonomy" id="1219077"/>
    <lineage>
        <taxon>Bacteria</taxon>
        <taxon>Pseudomonadati</taxon>
        <taxon>Pseudomonadota</taxon>
        <taxon>Gammaproteobacteria</taxon>
        <taxon>Vibrionales</taxon>
        <taxon>Vibrionaceae</taxon>
        <taxon>Vibrio</taxon>
    </lineage>
</organism>
<evidence type="ECO:0000256" key="3">
    <source>
        <dbReference type="ARBA" id="ARBA00022695"/>
    </source>
</evidence>
<evidence type="ECO:0000256" key="2">
    <source>
        <dbReference type="ARBA" id="ARBA00022679"/>
    </source>
</evidence>
<evidence type="ECO:0000256" key="5">
    <source>
        <dbReference type="HAMAP-Rule" id="MF_00057"/>
    </source>
</evidence>
<protein>
    <recommendedName>
        <fullName evidence="5">3-deoxy-manno-octulosonate cytidylyltransferase</fullName>
        <ecNumber evidence="5">2.7.7.38</ecNumber>
    </recommendedName>
    <alternativeName>
        <fullName evidence="5">CMP-2-keto-3-deoxyoctulosonic acid synthase</fullName>
        <shortName evidence="5">CKS</shortName>
        <shortName evidence="5">CMP-KDO synthase</shortName>
    </alternativeName>
</protein>
<dbReference type="eggNOG" id="COG1212">
    <property type="taxonomic scope" value="Bacteria"/>
</dbReference>
<dbReference type="Proteomes" id="UP000016567">
    <property type="component" value="Unassembled WGS sequence"/>
</dbReference>
<dbReference type="Pfam" id="PF02348">
    <property type="entry name" value="CTP_transf_3"/>
    <property type="match status" value="1"/>
</dbReference>
<dbReference type="HAMAP" id="MF_00057">
    <property type="entry name" value="KdsB"/>
    <property type="match status" value="1"/>
</dbReference>
<dbReference type="GO" id="GO:0009103">
    <property type="term" value="P:lipopolysaccharide biosynthetic process"/>
    <property type="evidence" value="ECO:0007669"/>
    <property type="project" value="UniProtKB-UniRule"/>
</dbReference>
<comment type="subcellular location">
    <subcellularLocation>
        <location evidence="5">Cytoplasm</location>
    </subcellularLocation>
    <subcellularLocation>
        <location evidence="1">Membrane</location>
    </subcellularLocation>
</comment>
<proteinExistence type="inferred from homology"/>
<dbReference type="EC" id="2.7.7.38" evidence="5"/>
<dbReference type="NCBIfam" id="NF009905">
    <property type="entry name" value="PRK13368.1"/>
    <property type="match status" value="1"/>
</dbReference>
<evidence type="ECO:0000313" key="6">
    <source>
        <dbReference type="EMBL" id="GAD75203.1"/>
    </source>
</evidence>
<gene>
    <name evidence="5 6" type="primary">kdsB</name>
    <name evidence="6" type="ORF">VAZ01S_021_00140</name>
</gene>
<evidence type="ECO:0000256" key="1">
    <source>
        <dbReference type="ARBA" id="ARBA00004370"/>
    </source>
</evidence>
<dbReference type="GO" id="GO:0033468">
    <property type="term" value="P:CMP-keto-3-deoxy-D-manno-octulosonic acid biosynthetic process"/>
    <property type="evidence" value="ECO:0007669"/>
    <property type="project" value="UniProtKB-UniRule"/>
</dbReference>
<dbReference type="InterPro" id="IPR004528">
    <property type="entry name" value="KdsB"/>
</dbReference>
<dbReference type="EMBL" id="BATL01000021">
    <property type="protein sequence ID" value="GAD75203.1"/>
    <property type="molecule type" value="Genomic_DNA"/>
</dbReference>
<dbReference type="GO" id="GO:0005829">
    <property type="term" value="C:cytosol"/>
    <property type="evidence" value="ECO:0007669"/>
    <property type="project" value="TreeGrafter"/>
</dbReference>
<dbReference type="GO" id="GO:0008690">
    <property type="term" value="F:3-deoxy-manno-octulosonate cytidylyltransferase activity"/>
    <property type="evidence" value="ECO:0007669"/>
    <property type="project" value="UniProtKB-UniRule"/>
</dbReference>
<dbReference type="OrthoDB" id="9815559at2"/>
<keyword evidence="3 5" id="KW-0548">Nucleotidyltransferase</keyword>
<dbReference type="AlphaFoldDB" id="U3C9Y0"/>
<dbReference type="RefSeq" id="WP_021708964.1">
    <property type="nucleotide sequence ID" value="NZ_BAOB01000103.1"/>
</dbReference>
<comment type="pathway">
    <text evidence="5">Nucleotide-sugar biosynthesis; CMP-3-deoxy-D-manno-octulosonate biosynthesis; CMP-3-deoxy-D-manno-octulosonate from 3-deoxy-D-manno-octulosonate and CTP: step 1/1.</text>
</comment>
<evidence type="ECO:0000313" key="7">
    <source>
        <dbReference type="Proteomes" id="UP000016567"/>
    </source>
</evidence>
<keyword evidence="5" id="KW-0963">Cytoplasm</keyword>
<dbReference type="InterPro" id="IPR003329">
    <property type="entry name" value="Cytidylyl_trans"/>
</dbReference>
<name>U3C9Y0_9VIBR</name>
<dbReference type="FunFam" id="3.90.550.10:FF:000011">
    <property type="entry name" value="3-deoxy-manno-octulosonate cytidylyltransferase"/>
    <property type="match status" value="1"/>
</dbReference>
<accession>U3C9Y0</accession>
<dbReference type="CDD" id="cd02517">
    <property type="entry name" value="CMP-KDO-Synthetase"/>
    <property type="match status" value="1"/>
</dbReference>
<comment type="similarity">
    <text evidence="5">Belongs to the KdsB family.</text>
</comment>
<keyword evidence="2 5" id="KW-0808">Transferase</keyword>
<comment type="function">
    <text evidence="5">Activates KDO (a required 8-carbon sugar) for incorporation into bacterial lipopolysaccharide in Gram-negative bacteria.</text>
</comment>
<comment type="caution">
    <text evidence="6">The sequence shown here is derived from an EMBL/GenBank/DDBJ whole genome shotgun (WGS) entry which is preliminary data.</text>
</comment>
<dbReference type="STRING" id="1219077.VAZ01S_021_00140"/>
<comment type="catalytic activity">
    <reaction evidence="5">
        <text>3-deoxy-alpha-D-manno-oct-2-ulosonate + CTP = CMP-3-deoxy-beta-D-manno-octulosonate + diphosphate</text>
        <dbReference type="Rhea" id="RHEA:23448"/>
        <dbReference type="ChEBI" id="CHEBI:33019"/>
        <dbReference type="ChEBI" id="CHEBI:37563"/>
        <dbReference type="ChEBI" id="CHEBI:85986"/>
        <dbReference type="ChEBI" id="CHEBI:85987"/>
        <dbReference type="EC" id="2.7.7.38"/>
    </reaction>
</comment>
<keyword evidence="7" id="KW-1185">Reference proteome</keyword>
<sequence length="254" mass="28513">MSSVMKVVIPARFGSTRLPGKPLLPLCGKPIFWHVFQRANEAGIPTKDIVVATDDERIYSEAVELGIPCIMTAIEHVSGTDRLNEVASRLKWTDETVIINIQGDEPLIPSQLIQCLIKFTNKMPSFDITTVVSPIRTIDDLINPNVVKVAIGENGRAVYFSRSAIPFNREEPTSIEYAYRHIGIYAYSVRSLRQFCKYPESDLETMEKLEQLRALSNGLSIGATIFEQSPPHGIDTEKDYINIKLIMEKENVSN</sequence>
<dbReference type="Gene3D" id="3.90.550.10">
    <property type="entry name" value="Spore Coat Polysaccharide Biosynthesis Protein SpsA, Chain A"/>
    <property type="match status" value="1"/>
</dbReference>
<dbReference type="GO" id="GO:0016020">
    <property type="term" value="C:membrane"/>
    <property type="evidence" value="ECO:0007669"/>
    <property type="project" value="UniProtKB-SubCell"/>
</dbReference>
<dbReference type="PANTHER" id="PTHR42866">
    <property type="entry name" value="3-DEOXY-MANNO-OCTULOSONATE CYTIDYLYLTRANSFERASE"/>
    <property type="match status" value="1"/>
</dbReference>